<dbReference type="GO" id="GO:1901135">
    <property type="term" value="P:carbohydrate derivative metabolic process"/>
    <property type="evidence" value="ECO:0007669"/>
    <property type="project" value="InterPro"/>
</dbReference>
<accession>A0A6V8PBP3</accession>
<sequence length="43" mass="5013">NPFNQPGVEEGKNFTYGMMGKKGYDEKRMEVETARAKKTCWRV</sequence>
<feature type="non-terminal residue" evidence="1">
    <location>
        <position position="1"/>
    </location>
</feature>
<dbReference type="GO" id="GO:0097367">
    <property type="term" value="F:carbohydrate derivative binding"/>
    <property type="evidence" value="ECO:0007669"/>
    <property type="project" value="InterPro"/>
</dbReference>
<keyword evidence="2" id="KW-1185">Reference proteome</keyword>
<dbReference type="SUPFAM" id="SSF53697">
    <property type="entry name" value="SIS domain"/>
    <property type="match status" value="1"/>
</dbReference>
<name>A0A6V8PBP3_9ACTN</name>
<dbReference type="Gene3D" id="3.40.50.10490">
    <property type="entry name" value="Glucose-6-phosphate isomerase like protein, domain 1"/>
    <property type="match status" value="1"/>
</dbReference>
<reference evidence="1 2" key="1">
    <citation type="journal article" date="2020" name="Front. Microbiol.">
        <title>Single-cell genomics of novel Actinobacteria with the Wood-Ljungdahl pathway discovered in a serpentinizing system.</title>
        <authorList>
            <person name="Merino N."/>
            <person name="Kawai M."/>
            <person name="Boyd E.S."/>
            <person name="Colman D.R."/>
            <person name="McGlynn S.E."/>
            <person name="Nealson K.H."/>
            <person name="Kurokawa K."/>
            <person name="Hongoh Y."/>
        </authorList>
    </citation>
    <scope>NUCLEOTIDE SEQUENCE [LARGE SCALE GENOMIC DNA]</scope>
    <source>
        <strain evidence="1 2">S33</strain>
    </source>
</reference>
<comment type="caution">
    <text evidence="1">The sequence shown here is derived from an EMBL/GenBank/DDBJ whole genome shotgun (WGS) entry which is preliminary data.</text>
</comment>
<organism evidence="1 2">
    <name type="scientific">Candidatus Hakubella thermalkaliphila</name>
    <dbReference type="NCBI Taxonomy" id="2754717"/>
    <lineage>
        <taxon>Bacteria</taxon>
        <taxon>Bacillati</taxon>
        <taxon>Actinomycetota</taxon>
        <taxon>Actinomycetota incertae sedis</taxon>
        <taxon>Candidatus Hakubellales</taxon>
        <taxon>Candidatus Hakubellaceae</taxon>
        <taxon>Candidatus Hakubella</taxon>
    </lineage>
</organism>
<dbReference type="AlphaFoldDB" id="A0A6V8PBP3"/>
<protein>
    <submittedName>
        <fullName evidence="1">Uncharacterized protein</fullName>
    </submittedName>
</protein>
<gene>
    <name evidence="1" type="ORF">HKBW3S33_02460</name>
</gene>
<proteinExistence type="predicted"/>
<evidence type="ECO:0000313" key="1">
    <source>
        <dbReference type="EMBL" id="GFP29044.1"/>
    </source>
</evidence>
<dbReference type="Proteomes" id="UP000591948">
    <property type="component" value="Unassembled WGS sequence"/>
</dbReference>
<dbReference type="InterPro" id="IPR046348">
    <property type="entry name" value="SIS_dom_sf"/>
</dbReference>
<evidence type="ECO:0000313" key="2">
    <source>
        <dbReference type="Proteomes" id="UP000591948"/>
    </source>
</evidence>
<dbReference type="EMBL" id="BLRY01000596">
    <property type="protein sequence ID" value="GFP29044.1"/>
    <property type="molecule type" value="Genomic_DNA"/>
</dbReference>